<accession>A0AAV6KB30</accession>
<sequence length="442" mass="49158">MDGWKSDKKNGGFGGGVRVALAGDGEVVPASVASRSALASEVVVVVVVTGDTESRERIELVVAQSGKEISKSTLAQRARRERERILKQNTAQLSEQRLPSGKENSLPQDGKEISKSTLAQRARRERERILKQSITRQSEQHLLGDTRTQPLHEINIGTARDEHCANIGNNVRIREDTQRADTTAQARQKSSYADKGKGLLTYAMEKDTSLVEPLRDRNVGVEIHEERNVNIIRVREPSPSQLLRTRINSHPTYRKAIEKRQRVAQTSTSSSFMPNTTSTLHINRPTLTDQVDLCCEDEWEVFVNLEEPSRAHVIPGRHNLGNMDTKCTHCKALHWMDERLTKSSTSNPLFGTCCFQGKIRLPTLITPPSPIRALYDGDDDRSKSFRKHARGYNATNAFTSLGATLDPRVLTGSGPASVTIHGELRHRAGSLLPQHGKDANKY</sequence>
<reference evidence="2" key="1">
    <citation type="submission" date="2020-08" db="EMBL/GenBank/DDBJ databases">
        <title>Plant Genome Project.</title>
        <authorList>
            <person name="Zhang R.-G."/>
        </authorList>
    </citation>
    <scope>NUCLEOTIDE SEQUENCE</scope>
    <source>
        <strain evidence="2">WSP0</strain>
        <tissue evidence="2">Leaf</tissue>
    </source>
</reference>
<proteinExistence type="predicted"/>
<dbReference type="AlphaFoldDB" id="A0AAV6KB30"/>
<gene>
    <name evidence="2" type="ORF">RHGRI_014742</name>
</gene>
<dbReference type="EMBL" id="JACTNZ010000005">
    <property type="protein sequence ID" value="KAG5549512.1"/>
    <property type="molecule type" value="Genomic_DNA"/>
</dbReference>
<feature type="compositionally biased region" description="Polar residues" evidence="1">
    <location>
        <begin position="87"/>
        <end position="107"/>
    </location>
</feature>
<comment type="caution">
    <text evidence="2">The sequence shown here is derived from an EMBL/GenBank/DDBJ whole genome shotgun (WGS) entry which is preliminary data.</text>
</comment>
<dbReference type="PANTHER" id="PTHR45786">
    <property type="entry name" value="DNA BINDING PROTEIN-LIKE"/>
    <property type="match status" value="1"/>
</dbReference>
<feature type="region of interest" description="Disordered" evidence="1">
    <location>
        <begin position="87"/>
        <end position="122"/>
    </location>
</feature>
<dbReference type="PANTHER" id="PTHR45786:SF74">
    <property type="entry name" value="ATP-DEPENDENT DNA HELICASE"/>
    <property type="match status" value="1"/>
</dbReference>
<name>A0AAV6KB30_9ERIC</name>
<keyword evidence="3" id="KW-1185">Reference proteome</keyword>
<evidence type="ECO:0000313" key="3">
    <source>
        <dbReference type="Proteomes" id="UP000823749"/>
    </source>
</evidence>
<dbReference type="Proteomes" id="UP000823749">
    <property type="component" value="Chromosome 5"/>
</dbReference>
<organism evidence="2 3">
    <name type="scientific">Rhododendron griersonianum</name>
    <dbReference type="NCBI Taxonomy" id="479676"/>
    <lineage>
        <taxon>Eukaryota</taxon>
        <taxon>Viridiplantae</taxon>
        <taxon>Streptophyta</taxon>
        <taxon>Embryophyta</taxon>
        <taxon>Tracheophyta</taxon>
        <taxon>Spermatophyta</taxon>
        <taxon>Magnoliopsida</taxon>
        <taxon>eudicotyledons</taxon>
        <taxon>Gunneridae</taxon>
        <taxon>Pentapetalae</taxon>
        <taxon>asterids</taxon>
        <taxon>Ericales</taxon>
        <taxon>Ericaceae</taxon>
        <taxon>Ericoideae</taxon>
        <taxon>Rhodoreae</taxon>
        <taxon>Rhododendron</taxon>
    </lineage>
</organism>
<protein>
    <submittedName>
        <fullName evidence="2">Uncharacterized protein</fullName>
    </submittedName>
</protein>
<evidence type="ECO:0000313" key="2">
    <source>
        <dbReference type="EMBL" id="KAG5549512.1"/>
    </source>
</evidence>
<evidence type="ECO:0000256" key="1">
    <source>
        <dbReference type="SAM" id="MobiDB-lite"/>
    </source>
</evidence>